<keyword evidence="2" id="KW-0472">Membrane</keyword>
<feature type="compositionally biased region" description="Basic residues" evidence="1">
    <location>
        <begin position="227"/>
        <end position="242"/>
    </location>
</feature>
<dbReference type="AlphaFoldDB" id="S8ALS7"/>
<feature type="region of interest" description="Disordered" evidence="1">
    <location>
        <begin position="217"/>
        <end position="251"/>
    </location>
</feature>
<feature type="transmembrane region" description="Helical" evidence="2">
    <location>
        <begin position="128"/>
        <end position="148"/>
    </location>
</feature>
<dbReference type="Proteomes" id="UP000015100">
    <property type="component" value="Unassembled WGS sequence"/>
</dbReference>
<evidence type="ECO:0000256" key="2">
    <source>
        <dbReference type="SAM" id="Phobius"/>
    </source>
</evidence>
<accession>S8ALS7</accession>
<evidence type="ECO:0000313" key="4">
    <source>
        <dbReference type="Proteomes" id="UP000015100"/>
    </source>
</evidence>
<sequence length="251" mass="27217">MAVDSPSDLSWDTTNLVVTPQAPSISRVVKSDNFGLSYSFSATLSTVYLASTRTLTAFTTATETVTRDVDVTFTETPNAETNSPEPSWASEYSQSYKHLKLPIADASFISSVTNATTITNAIFSRKAVIVWSSLFAAFLLFAGVVFGLQKVMRRIRARRWIKEHASGILEMDQNNGGVSSGVAGGNTTIGSTQTSQAGSCAFIDGSDLSFRMDDGVDGRTGSWSRRRDGKMKRGGRTRKSPVKPKMIKEEV</sequence>
<protein>
    <submittedName>
        <fullName evidence="3">Uncharacterized protein</fullName>
    </submittedName>
</protein>
<keyword evidence="4" id="KW-1185">Reference proteome</keyword>
<name>S8ALS7_DACHA</name>
<keyword evidence="2" id="KW-0812">Transmembrane</keyword>
<reference evidence="4" key="2">
    <citation type="submission" date="2013-04" db="EMBL/GenBank/DDBJ databases">
        <title>Genomic mechanisms accounting for the adaptation to parasitism in nematode-trapping fungi.</title>
        <authorList>
            <person name="Ahren D.G."/>
        </authorList>
    </citation>
    <scope>NUCLEOTIDE SEQUENCE [LARGE SCALE GENOMIC DNA]</scope>
    <source>
        <strain evidence="4">CBS 200.50</strain>
    </source>
</reference>
<comment type="caution">
    <text evidence="3">The sequence shown here is derived from an EMBL/GenBank/DDBJ whole genome shotgun (WGS) entry which is preliminary data.</text>
</comment>
<reference evidence="3 4" key="1">
    <citation type="journal article" date="2013" name="PLoS Genet.">
        <title>Genomic mechanisms accounting for the adaptation to parasitism in nematode-trapping fungi.</title>
        <authorList>
            <person name="Meerupati T."/>
            <person name="Andersson K.M."/>
            <person name="Friman E."/>
            <person name="Kumar D."/>
            <person name="Tunlid A."/>
            <person name="Ahren D."/>
        </authorList>
    </citation>
    <scope>NUCLEOTIDE SEQUENCE [LARGE SCALE GENOMIC DNA]</scope>
    <source>
        <strain evidence="3 4">CBS 200.50</strain>
    </source>
</reference>
<proteinExistence type="predicted"/>
<dbReference type="EMBL" id="AQGS01000129">
    <property type="protein sequence ID" value="EPS42086.1"/>
    <property type="molecule type" value="Genomic_DNA"/>
</dbReference>
<dbReference type="HOGENOM" id="CLU_1107081_0_0_1"/>
<organism evidence="3 4">
    <name type="scientific">Dactylellina haptotyla (strain CBS 200.50)</name>
    <name type="common">Nematode-trapping fungus</name>
    <name type="synonym">Monacrosporium haptotylum</name>
    <dbReference type="NCBI Taxonomy" id="1284197"/>
    <lineage>
        <taxon>Eukaryota</taxon>
        <taxon>Fungi</taxon>
        <taxon>Dikarya</taxon>
        <taxon>Ascomycota</taxon>
        <taxon>Pezizomycotina</taxon>
        <taxon>Orbiliomycetes</taxon>
        <taxon>Orbiliales</taxon>
        <taxon>Orbiliaceae</taxon>
        <taxon>Dactylellina</taxon>
    </lineage>
</organism>
<dbReference type="OrthoDB" id="5402648at2759"/>
<keyword evidence="2" id="KW-1133">Transmembrane helix</keyword>
<evidence type="ECO:0000256" key="1">
    <source>
        <dbReference type="SAM" id="MobiDB-lite"/>
    </source>
</evidence>
<gene>
    <name evidence="3" type="ORF">H072_3913</name>
</gene>
<evidence type="ECO:0000313" key="3">
    <source>
        <dbReference type="EMBL" id="EPS42086.1"/>
    </source>
</evidence>